<dbReference type="PANTHER" id="PTHR35092:SF1">
    <property type="entry name" value="CHLORINASE MJ1651"/>
    <property type="match status" value="1"/>
</dbReference>
<evidence type="ECO:0000256" key="1">
    <source>
        <dbReference type="ARBA" id="ARBA00022691"/>
    </source>
</evidence>
<dbReference type="SUPFAM" id="SSF102522">
    <property type="entry name" value="Bacterial fluorinating enzyme, N-terminal domain"/>
    <property type="match status" value="1"/>
</dbReference>
<dbReference type="AlphaFoldDB" id="A0A558DLF0"/>
<dbReference type="PANTHER" id="PTHR35092">
    <property type="entry name" value="CHLORINASE MJ1651"/>
    <property type="match status" value="1"/>
</dbReference>
<keyword evidence="1" id="KW-0949">S-adenosyl-L-methionine</keyword>
<dbReference type="Gene3D" id="2.40.30.90">
    <property type="entry name" value="Bacterial fluorinating enzyme like"/>
    <property type="match status" value="1"/>
</dbReference>
<name>A0A558DLF0_9GAMM</name>
<dbReference type="InterPro" id="IPR046470">
    <property type="entry name" value="SAM_HAT_C"/>
</dbReference>
<reference evidence="5 6" key="1">
    <citation type="submission" date="2019-07" db="EMBL/GenBank/DDBJ databases">
        <title>The pathways for chlorine oxyanion respiration interact through the shared metabolite chlorate.</title>
        <authorList>
            <person name="Barnum T.P."/>
            <person name="Cheng Y."/>
            <person name="Hill K.A."/>
            <person name="Lucas L.N."/>
            <person name="Carlson H.K."/>
            <person name="Coates J.D."/>
        </authorList>
    </citation>
    <scope>NUCLEOTIDE SEQUENCE [LARGE SCALE GENOMIC DNA]</scope>
    <source>
        <strain evidence="5 6">BK-1</strain>
    </source>
</reference>
<comment type="caution">
    <text evidence="5">The sequence shown here is derived from an EMBL/GenBank/DDBJ whole genome shotgun (WGS) entry which is preliminary data.</text>
</comment>
<accession>A0A558DLF0</accession>
<dbReference type="Gene3D" id="3.40.50.10790">
    <property type="entry name" value="S-adenosyl-l-methionine hydroxide adenosyltransferase, N-terminal"/>
    <property type="match status" value="1"/>
</dbReference>
<evidence type="ECO:0000313" key="5">
    <source>
        <dbReference type="EMBL" id="TVO78313.1"/>
    </source>
</evidence>
<dbReference type="Pfam" id="PF20257">
    <property type="entry name" value="SAM_HAT_C"/>
    <property type="match status" value="1"/>
</dbReference>
<keyword evidence="6" id="KW-1185">Reference proteome</keyword>
<gene>
    <name evidence="5" type="ORF">FHP88_01150</name>
</gene>
<dbReference type="Proteomes" id="UP000316649">
    <property type="component" value="Unassembled WGS sequence"/>
</dbReference>
<dbReference type="PIRSF" id="PIRSF006779">
    <property type="entry name" value="UCP006779"/>
    <property type="match status" value="1"/>
</dbReference>
<feature type="domain" description="S-adenosyl-l-methionine hydroxide adenosyltransferase N-terminal" evidence="3">
    <location>
        <begin position="8"/>
        <end position="145"/>
    </location>
</feature>
<proteinExistence type="inferred from homology"/>
<dbReference type="InterPro" id="IPR002747">
    <property type="entry name" value="SAM_OH_AdoTrfase"/>
</dbReference>
<organism evidence="5 6">
    <name type="scientific">Sedimenticola selenatireducens</name>
    <dbReference type="NCBI Taxonomy" id="191960"/>
    <lineage>
        <taxon>Bacteria</taxon>
        <taxon>Pseudomonadati</taxon>
        <taxon>Pseudomonadota</taxon>
        <taxon>Gammaproteobacteria</taxon>
        <taxon>Chromatiales</taxon>
        <taxon>Sedimenticolaceae</taxon>
        <taxon>Sedimenticola</taxon>
    </lineage>
</organism>
<feature type="domain" description="S-adenosyl-l-methionine hydroxide adenosyltransferase C-terminal" evidence="4">
    <location>
        <begin position="167"/>
        <end position="243"/>
    </location>
</feature>
<evidence type="ECO:0000256" key="2">
    <source>
        <dbReference type="ARBA" id="ARBA00024035"/>
    </source>
</evidence>
<dbReference type="RefSeq" id="WP_144357158.1">
    <property type="nucleotide sequence ID" value="NZ_VMNH01000003.1"/>
</dbReference>
<evidence type="ECO:0000259" key="3">
    <source>
        <dbReference type="Pfam" id="PF01887"/>
    </source>
</evidence>
<protein>
    <submittedName>
        <fullName evidence="5">SAM-dependent chlorinase/fluorinase</fullName>
    </submittedName>
</protein>
<evidence type="ECO:0000259" key="4">
    <source>
        <dbReference type="Pfam" id="PF20257"/>
    </source>
</evidence>
<comment type="similarity">
    <text evidence="2">Belongs to the SAM hydrolase / SAM-dependent halogenase family.</text>
</comment>
<dbReference type="EMBL" id="VMNH01000003">
    <property type="protein sequence ID" value="TVO78313.1"/>
    <property type="molecule type" value="Genomic_DNA"/>
</dbReference>
<dbReference type="SUPFAM" id="SSF101852">
    <property type="entry name" value="Bacterial fluorinating enzyme, C-terminal domain"/>
    <property type="match status" value="1"/>
</dbReference>
<dbReference type="InterPro" id="IPR023228">
    <property type="entry name" value="SAM_OH_AdoTrfase_N_sf"/>
</dbReference>
<dbReference type="InterPro" id="IPR046469">
    <property type="entry name" value="SAM_HAT_N"/>
</dbReference>
<dbReference type="Pfam" id="PF01887">
    <property type="entry name" value="SAM_HAT_N"/>
    <property type="match status" value="1"/>
</dbReference>
<sequence length="247" mass="26945">MQITPDFIALFTDFGVGSHYVGQLKARLYGEGVTQQIIDLCADAPIYDSRASAYLLASFLEYLPKHTVIIAVVDPGVGSDRRALLTKCDGHWLIGPDNGLLAVAINYAKEVHLQTIQFKVKPKHCTFHGRDIFAPAAALLCNGQDVPGDEVDKMTVVGADWPNDLFQIIYIDHYGNAVSGVAGDTLMFSQRIKVNDIEIPHAKTFSAVEPGSCFWYVNANNLVEVAVNCGMASKQLKLAIGSEFEVI</sequence>
<dbReference type="InterPro" id="IPR023227">
    <property type="entry name" value="SAM_OH_AdoTrfase_C_sf"/>
</dbReference>
<dbReference type="OrthoDB" id="9792195at2"/>
<evidence type="ECO:0000313" key="6">
    <source>
        <dbReference type="Proteomes" id="UP000316649"/>
    </source>
</evidence>